<protein>
    <submittedName>
        <fullName evidence="1">Uncharacterized protein</fullName>
    </submittedName>
</protein>
<dbReference type="Proteomes" id="UP000279259">
    <property type="component" value="Unassembled WGS sequence"/>
</dbReference>
<keyword evidence="2" id="KW-1185">Reference proteome</keyword>
<accession>A0A427YLU7</accession>
<name>A0A427YLU7_9TREE</name>
<proteinExistence type="predicted"/>
<comment type="caution">
    <text evidence="1">The sequence shown here is derived from an EMBL/GenBank/DDBJ whole genome shotgun (WGS) entry which is preliminary data.</text>
</comment>
<organism evidence="1 2">
    <name type="scientific">Saitozyma podzolica</name>
    <dbReference type="NCBI Taxonomy" id="1890683"/>
    <lineage>
        <taxon>Eukaryota</taxon>
        <taxon>Fungi</taxon>
        <taxon>Dikarya</taxon>
        <taxon>Basidiomycota</taxon>
        <taxon>Agaricomycotina</taxon>
        <taxon>Tremellomycetes</taxon>
        <taxon>Tremellales</taxon>
        <taxon>Trimorphomycetaceae</taxon>
        <taxon>Saitozyma</taxon>
    </lineage>
</organism>
<dbReference type="AlphaFoldDB" id="A0A427YLU7"/>
<reference evidence="1 2" key="1">
    <citation type="submission" date="2018-11" db="EMBL/GenBank/DDBJ databases">
        <title>Genome sequence of Saitozyma podzolica DSM 27192.</title>
        <authorList>
            <person name="Aliyu H."/>
            <person name="Gorte O."/>
            <person name="Ochsenreither K."/>
        </authorList>
    </citation>
    <scope>NUCLEOTIDE SEQUENCE [LARGE SCALE GENOMIC DNA]</scope>
    <source>
        <strain evidence="1 2">DSM 27192</strain>
    </source>
</reference>
<dbReference type="OrthoDB" id="10319323at2759"/>
<sequence length="267" mass="30625">MWLQFRNRVREVVITEHDEDICTRQLECAGMTNGFDLPHLETLRVVQSPRSSYKPLAPRCKAFRSLTPRVISIVGQECSGHRHGCTPYLPVPSERLVFVQGIELDVGPWNHRPVPSFRLEQLYPAREHAQLRVEVIIWSLYAIAWNRNGIKRHGAARALKVLLGTDPYVAFSTVLDSILRPPVQSVELVFGKMAVGRAFKWDRSIGLSEFRSETLCEEFRSVCPPISEHEGWGDQCEHRVTTMEAWVEQGRWKGVFTPREAERLPLD</sequence>
<evidence type="ECO:0000313" key="1">
    <source>
        <dbReference type="EMBL" id="RSH92098.1"/>
    </source>
</evidence>
<evidence type="ECO:0000313" key="2">
    <source>
        <dbReference type="Proteomes" id="UP000279259"/>
    </source>
</evidence>
<dbReference type="EMBL" id="RSCD01000006">
    <property type="protein sequence ID" value="RSH92098.1"/>
    <property type="molecule type" value="Genomic_DNA"/>
</dbReference>
<gene>
    <name evidence="1" type="ORF">EHS25_008510</name>
</gene>